<dbReference type="AlphaFoldDB" id="A0A0P9CE98"/>
<proteinExistence type="predicted"/>
<dbReference type="Gene3D" id="2.40.33.20">
    <property type="entry name" value="PK beta-barrel domain-like"/>
    <property type="match status" value="1"/>
</dbReference>
<sequence>MRSRLKALLMGTVQPLTERGPASGIHKTPVARSLWLGEEGLEGDAQGNRRHHGGPDKALHHYPWEHYAHWRGLPHPPEILGAPGAFGENLSTEGLTEAEVCLGDILSLGEAVLQVSQLRQPCATLNVRFGIPDMARRVQESGRVGWYYRVLKPGSVSPDSCLVLLQRPRPEWPLSRVAHLLFHDPGDLAGIEGLLAVSELAAVQRGLLQKRLATGRVEDWSGRLGEPTPNT</sequence>
<gene>
    <name evidence="2" type="ORF">SAMN05661077_2754</name>
</gene>
<dbReference type="OrthoDB" id="9786134at2"/>
<dbReference type="PROSITE" id="PS51340">
    <property type="entry name" value="MOSC"/>
    <property type="match status" value="1"/>
</dbReference>
<dbReference type="STRING" id="381306.AN478_04725"/>
<dbReference type="GO" id="GO:0003824">
    <property type="term" value="F:catalytic activity"/>
    <property type="evidence" value="ECO:0007669"/>
    <property type="project" value="InterPro"/>
</dbReference>
<name>A0A0P9CE98_9GAMM</name>
<dbReference type="Pfam" id="PF03475">
    <property type="entry name" value="YiiM_3-alpha"/>
    <property type="match status" value="1"/>
</dbReference>
<keyword evidence="3" id="KW-1185">Reference proteome</keyword>
<dbReference type="GO" id="GO:0030151">
    <property type="term" value="F:molybdenum ion binding"/>
    <property type="evidence" value="ECO:0007669"/>
    <property type="project" value="InterPro"/>
</dbReference>
<protein>
    <submittedName>
        <fullName evidence="2">MOSC domain-containing protein YiiM</fullName>
    </submittedName>
</protein>
<dbReference type="GO" id="GO:0030170">
    <property type="term" value="F:pyridoxal phosphate binding"/>
    <property type="evidence" value="ECO:0007669"/>
    <property type="project" value="InterPro"/>
</dbReference>
<dbReference type="PANTHER" id="PTHR30212">
    <property type="entry name" value="PROTEIN YIIM"/>
    <property type="match status" value="1"/>
</dbReference>
<dbReference type="Pfam" id="PF03473">
    <property type="entry name" value="MOSC"/>
    <property type="match status" value="1"/>
</dbReference>
<dbReference type="InterPro" id="IPR005163">
    <property type="entry name" value="Tri_helical_YiiM-like"/>
</dbReference>
<evidence type="ECO:0000313" key="2">
    <source>
        <dbReference type="EMBL" id="SCY63275.1"/>
    </source>
</evidence>
<feature type="domain" description="MOSC" evidence="1">
    <location>
        <begin position="28"/>
        <end position="165"/>
    </location>
</feature>
<dbReference type="Proteomes" id="UP000183104">
    <property type="component" value="Unassembled WGS sequence"/>
</dbReference>
<dbReference type="SUPFAM" id="SSF50800">
    <property type="entry name" value="PK beta-barrel domain-like"/>
    <property type="match status" value="1"/>
</dbReference>
<organism evidence="2 3">
    <name type="scientific">Thiohalorhabdus denitrificans</name>
    <dbReference type="NCBI Taxonomy" id="381306"/>
    <lineage>
        <taxon>Bacteria</taxon>
        <taxon>Pseudomonadati</taxon>
        <taxon>Pseudomonadota</taxon>
        <taxon>Gammaproteobacteria</taxon>
        <taxon>Thiohalorhabdales</taxon>
        <taxon>Thiohalorhabdaceae</taxon>
        <taxon>Thiohalorhabdus</taxon>
    </lineage>
</organism>
<dbReference type="InterPro" id="IPR005302">
    <property type="entry name" value="MoCF_Sase_C"/>
</dbReference>
<reference evidence="3" key="1">
    <citation type="submission" date="2016-10" db="EMBL/GenBank/DDBJ databases">
        <authorList>
            <person name="Varghese N."/>
        </authorList>
    </citation>
    <scope>NUCLEOTIDE SEQUENCE [LARGE SCALE GENOMIC DNA]</scope>
    <source>
        <strain evidence="3">HL 19</strain>
    </source>
</reference>
<dbReference type="PANTHER" id="PTHR30212:SF2">
    <property type="entry name" value="PROTEIN YIIM"/>
    <property type="match status" value="1"/>
</dbReference>
<dbReference type="EMBL" id="FMUN01000009">
    <property type="protein sequence ID" value="SCY63275.1"/>
    <property type="molecule type" value="Genomic_DNA"/>
</dbReference>
<dbReference type="InterPro" id="IPR052353">
    <property type="entry name" value="Benzoxazolinone_Detox_Enz"/>
</dbReference>
<dbReference type="RefSeq" id="WP_054965460.1">
    <property type="nucleotide sequence ID" value="NZ_FMUN01000009.1"/>
</dbReference>
<accession>A0A0P9CE98</accession>
<dbReference type="PATRIC" id="fig|381306.5.peg.1439"/>
<evidence type="ECO:0000313" key="3">
    <source>
        <dbReference type="Proteomes" id="UP000183104"/>
    </source>
</evidence>
<dbReference type="InterPro" id="IPR011037">
    <property type="entry name" value="Pyrv_Knase-like_insert_dom_sf"/>
</dbReference>
<evidence type="ECO:0000259" key="1">
    <source>
        <dbReference type="PROSITE" id="PS51340"/>
    </source>
</evidence>